<dbReference type="GO" id="GO:0005829">
    <property type="term" value="C:cytosol"/>
    <property type="evidence" value="ECO:0007669"/>
    <property type="project" value="TreeGrafter"/>
</dbReference>
<keyword evidence="2" id="KW-0520">NAD</keyword>
<dbReference type="Gene3D" id="1.10.1040.10">
    <property type="entry name" value="N-(1-d-carboxylethyl)-l-norvaline Dehydrogenase, domain 2"/>
    <property type="match status" value="1"/>
</dbReference>
<evidence type="ECO:0000259" key="4">
    <source>
        <dbReference type="Pfam" id="PF08125"/>
    </source>
</evidence>
<reference evidence="5 6" key="1">
    <citation type="submission" date="2017-03" db="EMBL/GenBank/DDBJ databases">
        <title>Draft Genome sequence of Marispirochaeta sp. strain JC444.</title>
        <authorList>
            <person name="Shivani Y."/>
            <person name="Subhash Y."/>
            <person name="Sasikala C."/>
            <person name="Ramana C."/>
        </authorList>
    </citation>
    <scope>NUCLEOTIDE SEQUENCE [LARGE SCALE GENOMIC DNA]</scope>
    <source>
        <strain evidence="5 6">JC444</strain>
    </source>
</reference>
<evidence type="ECO:0000313" key="5">
    <source>
        <dbReference type="EMBL" id="ORC35926.1"/>
    </source>
</evidence>
<dbReference type="InterPro" id="IPR013118">
    <property type="entry name" value="Mannitol_DH_C"/>
</dbReference>
<name>A0A1Y1S0A9_9SPIO</name>
<evidence type="ECO:0000313" key="6">
    <source>
        <dbReference type="Proteomes" id="UP000192343"/>
    </source>
</evidence>
<dbReference type="OrthoDB" id="9768714at2"/>
<gene>
    <name evidence="5" type="ORF">B4O97_07605</name>
</gene>
<dbReference type="InterPro" id="IPR008927">
    <property type="entry name" value="6-PGluconate_DH-like_C_sf"/>
</dbReference>
<dbReference type="InterPro" id="IPR013328">
    <property type="entry name" value="6PGD_dom2"/>
</dbReference>
<dbReference type="Gene3D" id="3.40.50.720">
    <property type="entry name" value="NAD(P)-binding Rossmann-like Domain"/>
    <property type="match status" value="1"/>
</dbReference>
<dbReference type="GO" id="GO:0008926">
    <property type="term" value="F:mannitol-1-phosphate 5-dehydrogenase activity"/>
    <property type="evidence" value="ECO:0007669"/>
    <property type="project" value="TreeGrafter"/>
</dbReference>
<comment type="caution">
    <text evidence="5">The sequence shown here is derived from an EMBL/GenBank/DDBJ whole genome shotgun (WGS) entry which is preliminary data.</text>
</comment>
<dbReference type="AlphaFoldDB" id="A0A1Y1S0A9"/>
<evidence type="ECO:0000256" key="1">
    <source>
        <dbReference type="ARBA" id="ARBA00023002"/>
    </source>
</evidence>
<dbReference type="SUPFAM" id="SSF48179">
    <property type="entry name" value="6-phosphogluconate dehydrogenase C-terminal domain-like"/>
    <property type="match status" value="1"/>
</dbReference>
<feature type="domain" description="Mannitol dehydrogenase C-terminal" evidence="4">
    <location>
        <begin position="284"/>
        <end position="491"/>
    </location>
</feature>
<dbReference type="GO" id="GO:0019698">
    <property type="term" value="P:D-galacturonate catabolic process"/>
    <property type="evidence" value="ECO:0007669"/>
    <property type="project" value="TreeGrafter"/>
</dbReference>
<dbReference type="NCBIfam" id="NF002969">
    <property type="entry name" value="PRK03643.1"/>
    <property type="match status" value="1"/>
</dbReference>
<dbReference type="Pfam" id="PF01232">
    <property type="entry name" value="Mannitol_dh"/>
    <property type="match status" value="1"/>
</dbReference>
<sequence>MKQLSRENAASFTFPPEIQAPDLTVRPVKVLQFGEGNFLRGFVDWMIDRMNRAGVFNGSVQIVQPISRGMVEELNEQGGIYTLFLRGLRKGSVIEQKEVIASVSGGINPYRDFDAFLRAAENPELRFVVSNTTEAGIAYTPEELPLNAPSASFPGKVVQLLYQRFSSFHGAADKGLVFLPCELIDRNGDNLKRIVLQLTREWTLPEDFRRWILEANVFCNTLVDRIVTGYPREQAVEYEGELGYRDKLLDTGELFHLWVIEGPAELKEEFPLQDADIRVVWTDDMTPYRTRKVRILNGAHTMTVPAAYLAGMETVGECLADNVVASFMKKGIFDEIMPVMEMPKKELKEYADEVLERFSNPFITHYLLDISLNSVSKFKARVLPSLKDYISRKKEVPGILSFSLAALIRFYRGSELKNGSLSGTRGGRTYRITDNQEVLEFFRGLWTEHAEGSKDLKAVAEAALAESRFWGEDLTGLKGLASAVAAHLENIQRAGMLAAIKDLL</sequence>
<organism evidence="5 6">
    <name type="scientific">Marispirochaeta aestuarii</name>
    <dbReference type="NCBI Taxonomy" id="1963862"/>
    <lineage>
        <taxon>Bacteria</taxon>
        <taxon>Pseudomonadati</taxon>
        <taxon>Spirochaetota</taxon>
        <taxon>Spirochaetia</taxon>
        <taxon>Spirochaetales</taxon>
        <taxon>Spirochaetaceae</taxon>
        <taxon>Marispirochaeta</taxon>
    </lineage>
</organism>
<feature type="domain" description="Mannitol dehydrogenase N-terminal" evidence="3">
    <location>
        <begin position="29"/>
        <end position="268"/>
    </location>
</feature>
<evidence type="ECO:0000259" key="3">
    <source>
        <dbReference type="Pfam" id="PF01232"/>
    </source>
</evidence>
<protein>
    <submittedName>
        <fullName evidence="5">Altronate oxidoreductase</fullName>
    </submittedName>
</protein>
<dbReference type="EMBL" id="MWQY01000007">
    <property type="protein sequence ID" value="ORC35926.1"/>
    <property type="molecule type" value="Genomic_DNA"/>
</dbReference>
<dbReference type="InterPro" id="IPR013131">
    <property type="entry name" value="Mannitol_DH_N"/>
</dbReference>
<dbReference type="GO" id="GO:0019592">
    <property type="term" value="P:mannitol catabolic process"/>
    <property type="evidence" value="ECO:0007669"/>
    <property type="project" value="TreeGrafter"/>
</dbReference>
<dbReference type="GO" id="GO:0009026">
    <property type="term" value="F:tagaturonate reductase activity"/>
    <property type="evidence" value="ECO:0007669"/>
    <property type="project" value="TreeGrafter"/>
</dbReference>
<evidence type="ECO:0000256" key="2">
    <source>
        <dbReference type="ARBA" id="ARBA00023027"/>
    </source>
</evidence>
<proteinExistence type="predicted"/>
<keyword evidence="6" id="KW-1185">Reference proteome</keyword>
<dbReference type="SUPFAM" id="SSF51735">
    <property type="entry name" value="NAD(P)-binding Rossmann-fold domains"/>
    <property type="match status" value="1"/>
</dbReference>
<dbReference type="Pfam" id="PF08125">
    <property type="entry name" value="Mannitol_dh_C"/>
    <property type="match status" value="1"/>
</dbReference>
<dbReference type="Proteomes" id="UP000192343">
    <property type="component" value="Unassembled WGS sequence"/>
</dbReference>
<dbReference type="STRING" id="1963862.B4O97_07605"/>
<dbReference type="PANTHER" id="PTHR30524">
    <property type="entry name" value="MANNITOL-1-PHOSPHATE 5-DEHYDROGENASE"/>
    <property type="match status" value="1"/>
</dbReference>
<accession>A0A1Y1S0A9</accession>
<dbReference type="PANTHER" id="PTHR30524:SF0">
    <property type="entry name" value="ALTRONATE OXIDOREDUCTASE-RELATED"/>
    <property type="match status" value="1"/>
</dbReference>
<keyword evidence="1" id="KW-0560">Oxidoreductase</keyword>
<dbReference type="InterPro" id="IPR036291">
    <property type="entry name" value="NAD(P)-bd_dom_sf"/>
</dbReference>
<dbReference type="RefSeq" id="WP_083049728.1">
    <property type="nucleotide sequence ID" value="NZ_MWQY01000007.1"/>
</dbReference>